<gene>
    <name evidence="2" type="ORF">SAMN05660350_03456</name>
</gene>
<evidence type="ECO:0000313" key="3">
    <source>
        <dbReference type="Proteomes" id="UP000184428"/>
    </source>
</evidence>
<dbReference type="OrthoDB" id="9800162at2"/>
<feature type="region of interest" description="Disordered" evidence="1">
    <location>
        <begin position="593"/>
        <end position="637"/>
    </location>
</feature>
<name>A0A1M7UL08_9ACTN</name>
<feature type="region of interest" description="Disordered" evidence="1">
    <location>
        <begin position="72"/>
        <end position="92"/>
    </location>
</feature>
<protein>
    <submittedName>
        <fullName evidence="2">Uncharacterized protein</fullName>
    </submittedName>
</protein>
<dbReference type="RefSeq" id="WP_072919918.1">
    <property type="nucleotide sequence ID" value="NZ_FRDM01000021.1"/>
</dbReference>
<feature type="region of interest" description="Disordered" evidence="1">
    <location>
        <begin position="415"/>
        <end position="437"/>
    </location>
</feature>
<reference evidence="2 3" key="1">
    <citation type="submission" date="2016-12" db="EMBL/GenBank/DDBJ databases">
        <authorList>
            <person name="Song W.-J."/>
            <person name="Kurnit D.M."/>
        </authorList>
    </citation>
    <scope>NUCLEOTIDE SEQUENCE [LARGE SCALE GENOMIC DNA]</scope>
    <source>
        <strain evidence="2 3">DSM 43162</strain>
    </source>
</reference>
<evidence type="ECO:0000313" key="2">
    <source>
        <dbReference type="EMBL" id="SHN83638.1"/>
    </source>
</evidence>
<feature type="compositionally biased region" description="Low complexity" evidence="1">
    <location>
        <begin position="602"/>
        <end position="624"/>
    </location>
</feature>
<dbReference type="AlphaFoldDB" id="A0A1M7UL08"/>
<sequence>MSALHLPRLVFSGDFQADVSTVNNDVRHYDTATFEPRFQQPASGATRNGWWNPSGSGAFRLIGCAVRSVASRRPASPGDEDPVATCSVSGSSSSVSGKLVDLDPQWQMASEIWGLTIRLADARGGTVLEGTFEPAPFRDIHFGRQSPATPNGQAASAVYTSRLTAVRSHLPPGRSPFLDDLLAASDDGTLAVRLTTFGYSTNPRDPRFTLGRVVGALGPARRGEPHRFVLGRRLAPAANGVTAANLTFADAVVDPEAGLVSLDLGNALPITDPVGTTAAIGPLALAVLRTPDRPDGAPGVREGDVVPLGDLLVLGRIDHSSPGWLSRTAGIVDLALDEPAAALAADRPLALVRPVGNEAQVLLRETAGGLLARADDVVLRVDARSDGAVAATVRFCAARWGRPLTAATIRTRLEPRMSGLGGGPRDDPDPPAAPIPDIGVPQEAVELPPSLATDDDGRAELPLTVHDPGRPRGYLDGQVYVIAYSLDGQAREQQHRFDVVVLHVREAYAAPALPTWVDDVRPVLVQYGDLYPIMSRRLVDLGDYDAVREHAAIIDLAFSRPLDDPNHMPVTRELSDARREMLLTWLRDRNGYGERRLRHGPRPSAAAPAAPAPRAASDSAAAPPDDGRGAGDVDEIGGKAVALPQALEQLLRAAGRDD</sequence>
<proteinExistence type="predicted"/>
<dbReference type="EMBL" id="FRDM01000021">
    <property type="protein sequence ID" value="SHN83638.1"/>
    <property type="molecule type" value="Genomic_DNA"/>
</dbReference>
<evidence type="ECO:0000256" key="1">
    <source>
        <dbReference type="SAM" id="MobiDB-lite"/>
    </source>
</evidence>
<accession>A0A1M7UL08</accession>
<organism evidence="2 3">
    <name type="scientific">Geodermatophilus obscurus</name>
    <dbReference type="NCBI Taxonomy" id="1861"/>
    <lineage>
        <taxon>Bacteria</taxon>
        <taxon>Bacillati</taxon>
        <taxon>Actinomycetota</taxon>
        <taxon>Actinomycetes</taxon>
        <taxon>Geodermatophilales</taxon>
        <taxon>Geodermatophilaceae</taxon>
        <taxon>Geodermatophilus</taxon>
    </lineage>
</organism>
<dbReference type="Proteomes" id="UP000184428">
    <property type="component" value="Unassembled WGS sequence"/>
</dbReference>